<dbReference type="SUPFAM" id="SSF144091">
    <property type="entry name" value="Rhomboid-like"/>
    <property type="match status" value="1"/>
</dbReference>
<keyword evidence="7 8" id="KW-0472">Membrane</keyword>
<name>A0ABU2B6R9_9CORY</name>
<evidence type="ECO:0000256" key="3">
    <source>
        <dbReference type="ARBA" id="ARBA00022670"/>
    </source>
</evidence>
<feature type="transmembrane region" description="Helical" evidence="8">
    <location>
        <begin position="106"/>
        <end position="126"/>
    </location>
</feature>
<dbReference type="Proteomes" id="UP001183619">
    <property type="component" value="Unassembled WGS sequence"/>
</dbReference>
<keyword evidence="5" id="KW-0378">Hydrolase</keyword>
<dbReference type="Pfam" id="PF01694">
    <property type="entry name" value="Rhomboid"/>
    <property type="match status" value="1"/>
</dbReference>
<evidence type="ECO:0000256" key="1">
    <source>
        <dbReference type="ARBA" id="ARBA00004141"/>
    </source>
</evidence>
<evidence type="ECO:0000256" key="6">
    <source>
        <dbReference type="ARBA" id="ARBA00022989"/>
    </source>
</evidence>
<feature type="transmembrane region" description="Helical" evidence="8">
    <location>
        <begin position="138"/>
        <end position="167"/>
    </location>
</feature>
<dbReference type="EMBL" id="JAVDYF010000001">
    <property type="protein sequence ID" value="MDR7354308.1"/>
    <property type="molecule type" value="Genomic_DNA"/>
</dbReference>
<proteinExistence type="inferred from homology"/>
<evidence type="ECO:0000256" key="2">
    <source>
        <dbReference type="ARBA" id="ARBA00009045"/>
    </source>
</evidence>
<dbReference type="InterPro" id="IPR022764">
    <property type="entry name" value="Peptidase_S54_rhomboid_dom"/>
</dbReference>
<comment type="similarity">
    <text evidence="2">Belongs to the peptidase S54 family.</text>
</comment>
<dbReference type="PANTHER" id="PTHR43066">
    <property type="entry name" value="RHOMBOID-RELATED PROTEIN"/>
    <property type="match status" value="1"/>
</dbReference>
<evidence type="ECO:0000313" key="11">
    <source>
        <dbReference type="Proteomes" id="UP001183619"/>
    </source>
</evidence>
<comment type="caution">
    <text evidence="10">The sequence shown here is derived from an EMBL/GenBank/DDBJ whole genome shotgun (WGS) entry which is preliminary data.</text>
</comment>
<sequence length="192" mass="20021">MNIIRTAPVTTALCAVMLVLWPITATQPDIFATLLFYAPNPSIHTALSSAFVHSGASHLAMNVFLLVLLGGEVERYVGAVRYTAIFGTAALGAAACITYLDPNSATVGASGVLYALMVLLIGMNIARKTDLRGPIVLVVINVAFSFITPGVSIAGHLGGLIAGVVMLPTVLRGWVWPIIVCAVSATYVLVAL</sequence>
<protein>
    <submittedName>
        <fullName evidence="10">Membrane associated rhomboid family serine protease</fullName>
    </submittedName>
</protein>
<evidence type="ECO:0000256" key="8">
    <source>
        <dbReference type="SAM" id="Phobius"/>
    </source>
</evidence>
<reference evidence="10 11" key="1">
    <citation type="submission" date="2023-07" db="EMBL/GenBank/DDBJ databases">
        <title>Sequencing the genomes of 1000 actinobacteria strains.</title>
        <authorList>
            <person name="Klenk H.-P."/>
        </authorList>
    </citation>
    <scope>NUCLEOTIDE SEQUENCE [LARGE SCALE GENOMIC DNA]</scope>
    <source>
        <strain evidence="10 11">DSM 44508</strain>
    </source>
</reference>
<accession>A0ABU2B6R9</accession>
<dbReference type="InterPro" id="IPR035952">
    <property type="entry name" value="Rhomboid-like_sf"/>
</dbReference>
<feature type="domain" description="Peptidase S54 rhomboid" evidence="9">
    <location>
        <begin position="43"/>
        <end position="171"/>
    </location>
</feature>
<keyword evidence="6 8" id="KW-1133">Transmembrane helix</keyword>
<keyword evidence="4 8" id="KW-0812">Transmembrane</keyword>
<evidence type="ECO:0000313" key="10">
    <source>
        <dbReference type="EMBL" id="MDR7354308.1"/>
    </source>
</evidence>
<evidence type="ECO:0000256" key="4">
    <source>
        <dbReference type="ARBA" id="ARBA00022692"/>
    </source>
</evidence>
<dbReference type="GO" id="GO:0006508">
    <property type="term" value="P:proteolysis"/>
    <property type="evidence" value="ECO:0007669"/>
    <property type="project" value="UniProtKB-KW"/>
</dbReference>
<keyword evidence="3 10" id="KW-0645">Protease</keyword>
<feature type="transmembrane region" description="Helical" evidence="8">
    <location>
        <begin position="49"/>
        <end position="70"/>
    </location>
</feature>
<evidence type="ECO:0000256" key="7">
    <source>
        <dbReference type="ARBA" id="ARBA00023136"/>
    </source>
</evidence>
<dbReference type="Gene3D" id="1.20.1540.10">
    <property type="entry name" value="Rhomboid-like"/>
    <property type="match status" value="1"/>
</dbReference>
<organism evidence="10 11">
    <name type="scientific">Corynebacterium felinum</name>
    <dbReference type="NCBI Taxonomy" id="131318"/>
    <lineage>
        <taxon>Bacteria</taxon>
        <taxon>Bacillati</taxon>
        <taxon>Actinomycetota</taxon>
        <taxon>Actinomycetes</taxon>
        <taxon>Mycobacteriales</taxon>
        <taxon>Corynebacteriaceae</taxon>
        <taxon>Corynebacterium</taxon>
    </lineage>
</organism>
<dbReference type="RefSeq" id="WP_277103249.1">
    <property type="nucleotide sequence ID" value="NZ_BAAAJS010000028.1"/>
</dbReference>
<dbReference type="GO" id="GO:0008233">
    <property type="term" value="F:peptidase activity"/>
    <property type="evidence" value="ECO:0007669"/>
    <property type="project" value="UniProtKB-KW"/>
</dbReference>
<comment type="subcellular location">
    <subcellularLocation>
        <location evidence="1">Membrane</location>
        <topology evidence="1">Multi-pass membrane protein</topology>
    </subcellularLocation>
</comment>
<feature type="transmembrane region" description="Helical" evidence="8">
    <location>
        <begin position="82"/>
        <end position="100"/>
    </location>
</feature>
<gene>
    <name evidence="10" type="ORF">J2S37_000846</name>
</gene>
<feature type="transmembrane region" description="Helical" evidence="8">
    <location>
        <begin position="173"/>
        <end position="190"/>
    </location>
</feature>
<evidence type="ECO:0000259" key="9">
    <source>
        <dbReference type="Pfam" id="PF01694"/>
    </source>
</evidence>
<evidence type="ECO:0000256" key="5">
    <source>
        <dbReference type="ARBA" id="ARBA00022801"/>
    </source>
</evidence>
<keyword evidence="11" id="KW-1185">Reference proteome</keyword>
<dbReference type="PANTHER" id="PTHR43066:SF1">
    <property type="entry name" value="RHOMBOID PROTEIN 2"/>
    <property type="match status" value="1"/>
</dbReference>